<evidence type="ECO:0000313" key="5">
    <source>
        <dbReference type="Proteomes" id="UP000022910"/>
    </source>
</evidence>
<keyword evidence="4" id="KW-0808">Transferase</keyword>
<dbReference type="AlphaFoldDB" id="A0A015LMQ0"/>
<accession>A0A015LMQ0</accession>
<dbReference type="Gene3D" id="1.10.510.10">
    <property type="entry name" value="Transferase(Phosphotransferase) domain 1"/>
    <property type="match status" value="1"/>
</dbReference>
<dbReference type="PANTHER" id="PTHR44329">
    <property type="entry name" value="SERINE/THREONINE-PROTEIN KINASE TNNI3K-RELATED"/>
    <property type="match status" value="1"/>
</dbReference>
<dbReference type="Pfam" id="PF07714">
    <property type="entry name" value="PK_Tyr_Ser-Thr"/>
    <property type="match status" value="1"/>
</dbReference>
<feature type="domain" description="Protein kinase" evidence="3">
    <location>
        <begin position="137"/>
        <end position="409"/>
    </location>
</feature>
<reference evidence="4 5" key="1">
    <citation type="submission" date="2014-02" db="EMBL/GenBank/DDBJ databases">
        <title>Single nucleus genome sequencing reveals high similarity among nuclei of an endomycorrhizal fungus.</title>
        <authorList>
            <person name="Lin K."/>
            <person name="Geurts R."/>
            <person name="Zhang Z."/>
            <person name="Limpens E."/>
            <person name="Saunders D.G."/>
            <person name="Mu D."/>
            <person name="Pang E."/>
            <person name="Cao H."/>
            <person name="Cha H."/>
            <person name="Lin T."/>
            <person name="Zhou Q."/>
            <person name="Shang Y."/>
            <person name="Li Y."/>
            <person name="Ivanov S."/>
            <person name="Sharma T."/>
            <person name="Velzen R.V."/>
            <person name="Ruijter N.D."/>
            <person name="Aanen D.K."/>
            <person name="Win J."/>
            <person name="Kamoun S."/>
            <person name="Bisseling T."/>
            <person name="Huang S."/>
        </authorList>
    </citation>
    <scope>NUCLEOTIDE SEQUENCE [LARGE SCALE GENOMIC DNA]</scope>
    <source>
        <strain evidence="5">DAOM197198w</strain>
    </source>
</reference>
<keyword evidence="2" id="KW-0067">ATP-binding</keyword>
<dbReference type="InterPro" id="IPR001245">
    <property type="entry name" value="Ser-Thr/Tyr_kinase_cat_dom"/>
</dbReference>
<keyword evidence="4" id="KW-0418">Kinase</keyword>
<dbReference type="InterPro" id="IPR051681">
    <property type="entry name" value="Ser/Thr_Kinases-Pseudokinases"/>
</dbReference>
<dbReference type="GO" id="GO:0097527">
    <property type="term" value="P:necroptotic signaling pathway"/>
    <property type="evidence" value="ECO:0007669"/>
    <property type="project" value="TreeGrafter"/>
</dbReference>
<dbReference type="PANTHER" id="PTHR44329:SF298">
    <property type="entry name" value="MIXED LINEAGE KINASE DOMAIN-LIKE PROTEIN"/>
    <property type="match status" value="1"/>
</dbReference>
<dbReference type="InterPro" id="IPR011009">
    <property type="entry name" value="Kinase-like_dom_sf"/>
</dbReference>
<dbReference type="PROSITE" id="PS50011">
    <property type="entry name" value="PROTEIN_KINASE_DOM"/>
    <property type="match status" value="1"/>
</dbReference>
<dbReference type="EMBL" id="JEMT01027867">
    <property type="protein sequence ID" value="EXX56058.1"/>
    <property type="molecule type" value="Genomic_DNA"/>
</dbReference>
<comment type="caution">
    <text evidence="4">The sequence shown here is derived from an EMBL/GenBank/DDBJ whole genome shotgun (WGS) entry which is preliminary data.</text>
</comment>
<dbReference type="GO" id="GO:0005524">
    <property type="term" value="F:ATP binding"/>
    <property type="evidence" value="ECO:0007669"/>
    <property type="project" value="UniProtKB-KW"/>
</dbReference>
<evidence type="ECO:0000313" key="4">
    <source>
        <dbReference type="EMBL" id="EXX56058.1"/>
    </source>
</evidence>
<evidence type="ECO:0000256" key="2">
    <source>
        <dbReference type="ARBA" id="ARBA00022840"/>
    </source>
</evidence>
<organism evidence="4 5">
    <name type="scientific">Rhizophagus irregularis (strain DAOM 197198w)</name>
    <name type="common">Glomus intraradices</name>
    <dbReference type="NCBI Taxonomy" id="1432141"/>
    <lineage>
        <taxon>Eukaryota</taxon>
        <taxon>Fungi</taxon>
        <taxon>Fungi incertae sedis</taxon>
        <taxon>Mucoromycota</taxon>
        <taxon>Glomeromycotina</taxon>
        <taxon>Glomeromycetes</taxon>
        <taxon>Glomerales</taxon>
        <taxon>Glomeraceae</taxon>
        <taxon>Rhizophagus</taxon>
    </lineage>
</organism>
<sequence length="496" mass="58178">MPLIRKELIGIALNRATSLIDFCIHNDINKQVEFMKQIVYNDNSLNKSEIKKAIKILTKDLDYYKVLYKEGEKRICENCKEECLATYYCEYCIRKFLIKNFSIWTSNNNGIDNLIKNCQIGTLSPKKIIEWIPYDKLRNINYLTRGGFSEIYEADWIDGCFHKWDPKKKELIRSGNIKVILKRLQNVESADRHWFEEAETHSNISSNKRPVIVQCYGLTRDENKYYLVMAKMDTDLRNYLKQNKSLTWKERISIVSNIINSLYIIHNEKAIHRDLHSGNILYSKKIDYWYISDFGFCGPADKPLKTIYGNLPYVAPEVLVGRKYTFASDIYSIAILMWEMSSGRPPFQKYYHNYELAMNIVNGMRPKIVPETPLEYENLMKQCWDADPLKRPDIDTLLIKIREIKKSLYHIIPDELMIGDTKDPEYLSLAQLFKLISQQVDERVYENNSSSKLYDFEGLPEPKNATEEEQEVFHSKPTDFIVPHSLNDIHKSSIAT</sequence>
<dbReference type="OrthoDB" id="4062651at2759"/>
<gene>
    <name evidence="4" type="ORF">RirG_219540</name>
</gene>
<dbReference type="Proteomes" id="UP000022910">
    <property type="component" value="Unassembled WGS sequence"/>
</dbReference>
<protein>
    <submittedName>
        <fullName evidence="4">Polo kinase CDC5</fullName>
    </submittedName>
</protein>
<dbReference type="SUPFAM" id="SSF56112">
    <property type="entry name" value="Protein kinase-like (PK-like)"/>
    <property type="match status" value="1"/>
</dbReference>
<keyword evidence="1" id="KW-0547">Nucleotide-binding</keyword>
<proteinExistence type="predicted"/>
<dbReference type="InterPro" id="IPR000719">
    <property type="entry name" value="Prot_kinase_dom"/>
</dbReference>
<evidence type="ECO:0000256" key="1">
    <source>
        <dbReference type="ARBA" id="ARBA00022741"/>
    </source>
</evidence>
<dbReference type="GO" id="GO:0004672">
    <property type="term" value="F:protein kinase activity"/>
    <property type="evidence" value="ECO:0007669"/>
    <property type="project" value="InterPro"/>
</dbReference>
<dbReference type="HOGENOM" id="CLU_000288_7_34_1"/>
<evidence type="ECO:0000259" key="3">
    <source>
        <dbReference type="PROSITE" id="PS50011"/>
    </source>
</evidence>
<name>A0A015LMQ0_RHIIW</name>
<keyword evidence="5" id="KW-1185">Reference proteome</keyword>